<evidence type="ECO:0000313" key="2">
    <source>
        <dbReference type="Proteomes" id="UP001148018"/>
    </source>
</evidence>
<dbReference type="Proteomes" id="UP001148018">
    <property type="component" value="Unassembled WGS sequence"/>
</dbReference>
<dbReference type="AlphaFoldDB" id="A0A9Q0EC52"/>
<proteinExistence type="predicted"/>
<dbReference type="EMBL" id="JANIIK010000046">
    <property type="protein sequence ID" value="KAJ3603106.1"/>
    <property type="molecule type" value="Genomic_DNA"/>
</dbReference>
<evidence type="ECO:0000313" key="1">
    <source>
        <dbReference type="EMBL" id="KAJ3603106.1"/>
    </source>
</evidence>
<accession>A0A9Q0EC52</accession>
<sequence>MYELSDKIGSTDDEEEEENTFRQLTVVQTPNTVRQCGGHQPVVDSLRVGHILSHSDPPTKPASFSCFDW</sequence>
<gene>
    <name evidence="1" type="ORF">NHX12_030850</name>
</gene>
<organism evidence="1 2">
    <name type="scientific">Muraenolepis orangiensis</name>
    <name type="common">Patagonian moray cod</name>
    <dbReference type="NCBI Taxonomy" id="630683"/>
    <lineage>
        <taxon>Eukaryota</taxon>
        <taxon>Metazoa</taxon>
        <taxon>Chordata</taxon>
        <taxon>Craniata</taxon>
        <taxon>Vertebrata</taxon>
        <taxon>Euteleostomi</taxon>
        <taxon>Actinopterygii</taxon>
        <taxon>Neopterygii</taxon>
        <taxon>Teleostei</taxon>
        <taxon>Neoteleostei</taxon>
        <taxon>Acanthomorphata</taxon>
        <taxon>Zeiogadaria</taxon>
        <taxon>Gadariae</taxon>
        <taxon>Gadiformes</taxon>
        <taxon>Muraenolepidoidei</taxon>
        <taxon>Muraenolepididae</taxon>
        <taxon>Muraenolepis</taxon>
    </lineage>
</organism>
<reference evidence="1" key="1">
    <citation type="submission" date="2022-07" db="EMBL/GenBank/DDBJ databases">
        <title>Chromosome-level genome of Muraenolepis orangiensis.</title>
        <authorList>
            <person name="Kim J."/>
        </authorList>
    </citation>
    <scope>NUCLEOTIDE SEQUENCE</scope>
    <source>
        <strain evidence="1">KU_S4_2022</strain>
        <tissue evidence="1">Muscle</tissue>
    </source>
</reference>
<protein>
    <submittedName>
        <fullName evidence="1">Uncharacterized protein</fullName>
    </submittedName>
</protein>
<keyword evidence="2" id="KW-1185">Reference proteome</keyword>
<name>A0A9Q0EC52_9TELE</name>
<comment type="caution">
    <text evidence="1">The sequence shown here is derived from an EMBL/GenBank/DDBJ whole genome shotgun (WGS) entry which is preliminary data.</text>
</comment>